<keyword evidence="4" id="KW-0720">Serine protease</keyword>
<evidence type="ECO:0000259" key="7">
    <source>
        <dbReference type="PROSITE" id="PS51829"/>
    </source>
</evidence>
<dbReference type="InterPro" id="IPR008979">
    <property type="entry name" value="Galactose-bd-like_sf"/>
</dbReference>
<accession>A0A5N5SLT3</accession>
<sequence>IDLRNSDWIENKAGLHHSHQHGFGLMDATGMVSVAAVWESVPFSTTFRSNLVTLNKIIPPLPRQKLIVNHTVEKDMLLNYALHLLEYVQVHVTIEEEFRGSLRIELICPSGTKSVLASPRINDNSSKGLQHWPLGTVRCWGEVPWGTYVLAVEHIHNTHLEGKLVSMQLVLHGSPMTYDEFMDRKRMVKSALRGEVVHVNRSQLCHVPEPNFEPYSAISDQVIKVVVLSGIFLFLMGLYNTFEYILCYNNEKRRFYQHIQDMVRIRSMMLTKRNVATNGVRNGSSHSNASVSGDPEESQNLLETRDSSVINTEVSRQNVNSDHRLNESCLIDIHHNDDDFYERRADRNLDSSESPYSANLTMSPTPSCEADISSLNLDSDDDNYTILSGNTSGTIIPRETDLTTTTTDFTTDHTSEADELDKKQLFKNYS</sequence>
<dbReference type="Pfam" id="PF01483">
    <property type="entry name" value="P_proprotein"/>
    <property type="match status" value="1"/>
</dbReference>
<feature type="domain" description="P/Homo B" evidence="7">
    <location>
        <begin position="40"/>
        <end position="177"/>
    </location>
</feature>
<dbReference type="Gene3D" id="2.60.120.260">
    <property type="entry name" value="Galactose-binding domain-like"/>
    <property type="match status" value="1"/>
</dbReference>
<dbReference type="GO" id="GO:0005802">
    <property type="term" value="C:trans-Golgi network"/>
    <property type="evidence" value="ECO:0007669"/>
    <property type="project" value="TreeGrafter"/>
</dbReference>
<feature type="region of interest" description="Disordered" evidence="5">
    <location>
        <begin position="348"/>
        <end position="367"/>
    </location>
</feature>
<evidence type="ECO:0000313" key="9">
    <source>
        <dbReference type="Proteomes" id="UP000326759"/>
    </source>
</evidence>
<gene>
    <name evidence="8" type="ORF">Anas_11118</name>
</gene>
<reference evidence="8 9" key="1">
    <citation type="journal article" date="2019" name="PLoS Biol.">
        <title>Sex chromosomes control vertical transmission of feminizing Wolbachia symbionts in an isopod.</title>
        <authorList>
            <person name="Becking T."/>
            <person name="Chebbi M.A."/>
            <person name="Giraud I."/>
            <person name="Moumen B."/>
            <person name="Laverre T."/>
            <person name="Caubet Y."/>
            <person name="Peccoud J."/>
            <person name="Gilbert C."/>
            <person name="Cordaux R."/>
        </authorList>
    </citation>
    <scope>NUCLEOTIDE SEQUENCE [LARGE SCALE GENOMIC DNA]</scope>
    <source>
        <strain evidence="8">ANa2</strain>
        <tissue evidence="8">Whole body excluding digestive tract and cuticle</tissue>
    </source>
</reference>
<dbReference type="PANTHER" id="PTHR42884">
    <property type="entry name" value="PROPROTEIN CONVERTASE SUBTILISIN/KEXIN-RELATED"/>
    <property type="match status" value="1"/>
</dbReference>
<feature type="compositionally biased region" description="Polar residues" evidence="5">
    <location>
        <begin position="298"/>
        <end position="307"/>
    </location>
</feature>
<proteinExistence type="inferred from homology"/>
<evidence type="ECO:0000256" key="3">
    <source>
        <dbReference type="ARBA" id="ARBA00022801"/>
    </source>
</evidence>
<dbReference type="SUPFAM" id="SSF49785">
    <property type="entry name" value="Galactose-binding domain-like"/>
    <property type="match status" value="1"/>
</dbReference>
<dbReference type="AlphaFoldDB" id="A0A5N5SLT3"/>
<keyword evidence="2" id="KW-0645">Protease</keyword>
<evidence type="ECO:0000256" key="4">
    <source>
        <dbReference type="ARBA" id="ARBA00022825"/>
    </source>
</evidence>
<dbReference type="PROSITE" id="PS51829">
    <property type="entry name" value="P_HOMO_B"/>
    <property type="match status" value="1"/>
</dbReference>
<dbReference type="InterPro" id="IPR002884">
    <property type="entry name" value="P_dom"/>
</dbReference>
<feature type="region of interest" description="Disordered" evidence="5">
    <location>
        <begin position="277"/>
        <end position="307"/>
    </location>
</feature>
<evidence type="ECO:0000256" key="1">
    <source>
        <dbReference type="ARBA" id="ARBA00005325"/>
    </source>
</evidence>
<comment type="caution">
    <text evidence="8">The sequence shown here is derived from an EMBL/GenBank/DDBJ whole genome shotgun (WGS) entry which is preliminary data.</text>
</comment>
<dbReference type="Proteomes" id="UP000326759">
    <property type="component" value="Unassembled WGS sequence"/>
</dbReference>
<feature type="transmembrane region" description="Helical" evidence="6">
    <location>
        <begin position="225"/>
        <end position="246"/>
    </location>
</feature>
<dbReference type="EMBL" id="SEYY01023271">
    <property type="protein sequence ID" value="KAB7494966.1"/>
    <property type="molecule type" value="Genomic_DNA"/>
</dbReference>
<dbReference type="FunFam" id="2.60.120.260:FF:000026">
    <property type="entry name" value="proprotein convertase subtilisin/kexin type 7"/>
    <property type="match status" value="1"/>
</dbReference>
<organism evidence="8 9">
    <name type="scientific">Armadillidium nasatum</name>
    <dbReference type="NCBI Taxonomy" id="96803"/>
    <lineage>
        <taxon>Eukaryota</taxon>
        <taxon>Metazoa</taxon>
        <taxon>Ecdysozoa</taxon>
        <taxon>Arthropoda</taxon>
        <taxon>Crustacea</taxon>
        <taxon>Multicrustacea</taxon>
        <taxon>Malacostraca</taxon>
        <taxon>Eumalacostraca</taxon>
        <taxon>Peracarida</taxon>
        <taxon>Isopoda</taxon>
        <taxon>Oniscidea</taxon>
        <taxon>Crinocheta</taxon>
        <taxon>Armadillidiidae</taxon>
        <taxon>Armadillidium</taxon>
    </lineage>
</organism>
<evidence type="ECO:0000256" key="6">
    <source>
        <dbReference type="SAM" id="Phobius"/>
    </source>
</evidence>
<keyword evidence="6" id="KW-0472">Membrane</keyword>
<evidence type="ECO:0000256" key="2">
    <source>
        <dbReference type="ARBA" id="ARBA00022670"/>
    </source>
</evidence>
<dbReference type="GO" id="GO:0004252">
    <property type="term" value="F:serine-type endopeptidase activity"/>
    <property type="evidence" value="ECO:0007669"/>
    <property type="project" value="InterPro"/>
</dbReference>
<protein>
    <recommendedName>
        <fullName evidence="7">P/Homo B domain-containing protein</fullName>
    </recommendedName>
</protein>
<feature type="compositionally biased region" description="Polar residues" evidence="5">
    <location>
        <begin position="277"/>
        <end position="291"/>
    </location>
</feature>
<dbReference type="PANTHER" id="PTHR42884:SF28">
    <property type="entry name" value="PROPROTEIN CONVERTASE SUBTILISIN_KEXIN TYPE 7"/>
    <property type="match status" value="1"/>
</dbReference>
<keyword evidence="3" id="KW-0378">Hydrolase</keyword>
<feature type="compositionally biased region" description="Polar residues" evidence="5">
    <location>
        <begin position="351"/>
        <end position="366"/>
    </location>
</feature>
<dbReference type="GO" id="GO:0000139">
    <property type="term" value="C:Golgi membrane"/>
    <property type="evidence" value="ECO:0007669"/>
    <property type="project" value="TreeGrafter"/>
</dbReference>
<keyword evidence="6" id="KW-1133">Transmembrane helix</keyword>
<dbReference type="GO" id="GO:0016485">
    <property type="term" value="P:protein processing"/>
    <property type="evidence" value="ECO:0007669"/>
    <property type="project" value="TreeGrafter"/>
</dbReference>
<evidence type="ECO:0000256" key="5">
    <source>
        <dbReference type="SAM" id="MobiDB-lite"/>
    </source>
</evidence>
<keyword evidence="6" id="KW-0812">Transmembrane</keyword>
<keyword evidence="9" id="KW-1185">Reference proteome</keyword>
<feature type="non-terminal residue" evidence="8">
    <location>
        <position position="1"/>
    </location>
</feature>
<dbReference type="OrthoDB" id="300641at2759"/>
<comment type="similarity">
    <text evidence="1">Belongs to the peptidase S8 family. Furin subfamily.</text>
</comment>
<evidence type="ECO:0000313" key="8">
    <source>
        <dbReference type="EMBL" id="KAB7494966.1"/>
    </source>
</evidence>
<name>A0A5N5SLT3_9CRUS</name>